<accession>A0A7W8GBS0</accession>
<gene>
    <name evidence="2" type="ORF">HNP76_002797</name>
</gene>
<organism evidence="2 3">
    <name type="scientific">Treponema ruminis</name>
    <dbReference type="NCBI Taxonomy" id="744515"/>
    <lineage>
        <taxon>Bacteria</taxon>
        <taxon>Pseudomonadati</taxon>
        <taxon>Spirochaetota</taxon>
        <taxon>Spirochaetia</taxon>
        <taxon>Spirochaetales</taxon>
        <taxon>Treponemataceae</taxon>
        <taxon>Treponema</taxon>
    </lineage>
</organism>
<dbReference type="EMBL" id="JACHFQ010000011">
    <property type="protein sequence ID" value="MBB5227397.1"/>
    <property type="molecule type" value="Genomic_DNA"/>
</dbReference>
<keyword evidence="1" id="KW-0812">Transmembrane</keyword>
<proteinExistence type="predicted"/>
<evidence type="ECO:0000256" key="1">
    <source>
        <dbReference type="SAM" id="Phobius"/>
    </source>
</evidence>
<protein>
    <submittedName>
        <fullName evidence="2">Uncharacterized protein</fullName>
    </submittedName>
</protein>
<sequence length="34" mass="3884">MSIFFPIMAGVVIGIVIYYTRKSRKNNHGTNRKA</sequence>
<feature type="transmembrane region" description="Helical" evidence="1">
    <location>
        <begin position="6"/>
        <end position="21"/>
    </location>
</feature>
<keyword evidence="3" id="KW-1185">Reference proteome</keyword>
<reference evidence="2 3" key="1">
    <citation type="submission" date="2020-08" db="EMBL/GenBank/DDBJ databases">
        <title>Genomic Encyclopedia of Type Strains, Phase IV (KMG-IV): sequencing the most valuable type-strain genomes for metagenomic binning, comparative biology and taxonomic classification.</title>
        <authorList>
            <person name="Goeker M."/>
        </authorList>
    </citation>
    <scope>NUCLEOTIDE SEQUENCE [LARGE SCALE GENOMIC DNA]</scope>
    <source>
        <strain evidence="2 3">DSM 103462</strain>
    </source>
</reference>
<comment type="caution">
    <text evidence="2">The sequence shown here is derived from an EMBL/GenBank/DDBJ whole genome shotgun (WGS) entry which is preliminary data.</text>
</comment>
<evidence type="ECO:0000313" key="3">
    <source>
        <dbReference type="Proteomes" id="UP000518887"/>
    </source>
</evidence>
<evidence type="ECO:0000313" key="2">
    <source>
        <dbReference type="EMBL" id="MBB5227397.1"/>
    </source>
</evidence>
<keyword evidence="1" id="KW-0472">Membrane</keyword>
<keyword evidence="1" id="KW-1133">Transmembrane helix</keyword>
<name>A0A7W8GBS0_9SPIR</name>
<dbReference type="AlphaFoldDB" id="A0A7W8GBS0"/>
<dbReference type="Proteomes" id="UP000518887">
    <property type="component" value="Unassembled WGS sequence"/>
</dbReference>